<feature type="transmembrane region" description="Helical" evidence="1">
    <location>
        <begin position="273"/>
        <end position="295"/>
    </location>
</feature>
<dbReference type="GO" id="GO:0016740">
    <property type="term" value="F:transferase activity"/>
    <property type="evidence" value="ECO:0007669"/>
    <property type="project" value="UniProtKB-KW"/>
</dbReference>
<feature type="transmembrane region" description="Helical" evidence="1">
    <location>
        <begin position="346"/>
        <end position="363"/>
    </location>
</feature>
<gene>
    <name evidence="2" type="ORF">JK358_33240</name>
</gene>
<keyword evidence="1" id="KW-0812">Transmembrane</keyword>
<organism evidence="2 3">
    <name type="scientific">Nocardia acididurans</name>
    <dbReference type="NCBI Taxonomy" id="2802282"/>
    <lineage>
        <taxon>Bacteria</taxon>
        <taxon>Bacillati</taxon>
        <taxon>Actinomycetota</taxon>
        <taxon>Actinomycetes</taxon>
        <taxon>Mycobacteriales</taxon>
        <taxon>Nocardiaceae</taxon>
        <taxon>Nocardia</taxon>
    </lineage>
</organism>
<feature type="transmembrane region" description="Helical" evidence="1">
    <location>
        <begin position="168"/>
        <end position="187"/>
    </location>
</feature>
<name>A0ABS1MJ73_9NOCA</name>
<feature type="transmembrane region" description="Helical" evidence="1">
    <location>
        <begin position="47"/>
        <end position="65"/>
    </location>
</feature>
<sequence>MTLGWVTDRSDADRSGVSVAEKAAPETVDPRRIRRWVRRVRAARTDLIVAGGYVSLAVFVLAGLWRNPDTAYLSNSDQDQTLYEWFYGITAWNITNLESPFSTQLQGYPDGVNMMANTLMYGWGVPFTPVTLLFGPTVTFVAALTFGLSGTAFAWYWVFSRELVESKFAAAVGGLFCGFAPAMISHTNGHPNFVVLVLLPFIALQVITMARRADSAPQTRPVWQPRAAIVLGVLVALQLTLGEEPLLIFALGFAVFALAYLRNRRTIALTVRAVAPSILLGALVTLALTGFGLWWQFAGPQSYRFIGHGRVGNDLLSLFQFSSASAGSAVSFGPDVAINPTEHNSYFGWPLLLLVFVTAYFLRRERIVRAAVFVGVLFTVLSLGIVLSVDGVLTFSEGKYAMVPMPWLVFGWAPPLNGIIEARFAMIAIPAIAIVLTLGVQRALDQLRDSTVDRWRPVAWFGALACALLPLAPTMLPVEDRTPTPAFFAEGTVRQYISDGSVLIVPPPTATDAIALRWQVDSDFAFPLVGGYFCGPSGEDKRSGYGSDPRPTGNLLTLVRAFDTLPVVDQALRDQALVDLRYWEADVVVLPPTDNADALRRTVDQLLGFPAQQVDGVWVWDVRELI</sequence>
<comment type="caution">
    <text evidence="2">The sequence shown here is derived from an EMBL/GenBank/DDBJ whole genome shotgun (WGS) entry which is preliminary data.</text>
</comment>
<keyword evidence="1" id="KW-1133">Transmembrane helix</keyword>
<keyword evidence="1" id="KW-0472">Membrane</keyword>
<feature type="transmembrane region" description="Helical" evidence="1">
    <location>
        <begin position="245"/>
        <end position="261"/>
    </location>
</feature>
<feature type="transmembrane region" description="Helical" evidence="1">
    <location>
        <begin position="222"/>
        <end position="239"/>
    </location>
</feature>
<protein>
    <submittedName>
        <fullName evidence="2">Glycosyl transferase</fullName>
    </submittedName>
</protein>
<dbReference type="EMBL" id="JAERRJ010000015">
    <property type="protein sequence ID" value="MBL1079283.1"/>
    <property type="molecule type" value="Genomic_DNA"/>
</dbReference>
<feature type="transmembrane region" description="Helical" evidence="1">
    <location>
        <begin position="370"/>
        <end position="396"/>
    </location>
</feature>
<proteinExistence type="predicted"/>
<accession>A0ABS1MJ73</accession>
<feature type="transmembrane region" description="Helical" evidence="1">
    <location>
        <begin position="193"/>
        <end position="210"/>
    </location>
</feature>
<evidence type="ECO:0000313" key="3">
    <source>
        <dbReference type="Proteomes" id="UP000602198"/>
    </source>
</evidence>
<feature type="transmembrane region" description="Helical" evidence="1">
    <location>
        <begin position="416"/>
        <end position="438"/>
    </location>
</feature>
<dbReference type="Proteomes" id="UP000602198">
    <property type="component" value="Unassembled WGS sequence"/>
</dbReference>
<feature type="transmembrane region" description="Helical" evidence="1">
    <location>
        <begin position="133"/>
        <end position="156"/>
    </location>
</feature>
<keyword evidence="2" id="KW-0808">Transferase</keyword>
<keyword evidence="3" id="KW-1185">Reference proteome</keyword>
<evidence type="ECO:0000256" key="1">
    <source>
        <dbReference type="SAM" id="Phobius"/>
    </source>
</evidence>
<feature type="transmembrane region" description="Helical" evidence="1">
    <location>
        <begin position="458"/>
        <end position="476"/>
    </location>
</feature>
<evidence type="ECO:0000313" key="2">
    <source>
        <dbReference type="EMBL" id="MBL1079283.1"/>
    </source>
</evidence>
<reference evidence="2 3" key="1">
    <citation type="submission" date="2021-01" db="EMBL/GenBank/DDBJ databases">
        <title>WGS of actinomycetes isolated from Thailand.</title>
        <authorList>
            <person name="Thawai C."/>
        </authorList>
    </citation>
    <scope>NUCLEOTIDE SEQUENCE [LARGE SCALE GENOMIC DNA]</scope>
    <source>
        <strain evidence="2 3">LPG 2</strain>
    </source>
</reference>